<keyword evidence="9" id="KW-0560">Oxidoreductase</keyword>
<evidence type="ECO:0000256" key="10">
    <source>
        <dbReference type="ARBA" id="ARBA00023004"/>
    </source>
</evidence>
<dbReference type="GO" id="GO:0020037">
    <property type="term" value="F:heme binding"/>
    <property type="evidence" value="ECO:0007669"/>
    <property type="project" value="InterPro"/>
</dbReference>
<dbReference type="GO" id="GO:0005789">
    <property type="term" value="C:endoplasmic reticulum membrane"/>
    <property type="evidence" value="ECO:0007669"/>
    <property type="project" value="UniProtKB-SubCell"/>
</dbReference>
<dbReference type="OrthoDB" id="1470350at2759"/>
<dbReference type="AlphaFoldDB" id="A0A0K2T5A4"/>
<dbReference type="PANTHER" id="PTHR24292:SF54">
    <property type="entry name" value="CYP9F3-RELATED"/>
    <property type="match status" value="1"/>
</dbReference>
<keyword evidence="11" id="KW-0503">Monooxygenase</keyword>
<evidence type="ECO:0000256" key="11">
    <source>
        <dbReference type="ARBA" id="ARBA00023033"/>
    </source>
</evidence>
<keyword evidence="6" id="KW-0479">Metal-binding</keyword>
<evidence type="ECO:0000256" key="4">
    <source>
        <dbReference type="ARBA" id="ARBA00010617"/>
    </source>
</evidence>
<dbReference type="InterPro" id="IPR050476">
    <property type="entry name" value="Insect_CytP450_Detox"/>
</dbReference>
<dbReference type="SUPFAM" id="SSF48264">
    <property type="entry name" value="Cytochrome P450"/>
    <property type="match status" value="1"/>
</dbReference>
<keyword evidence="5" id="KW-0349">Heme</keyword>
<proteinExistence type="inferred from homology"/>
<dbReference type="PANTHER" id="PTHR24292">
    <property type="entry name" value="CYTOCHROME P450"/>
    <property type="match status" value="1"/>
</dbReference>
<dbReference type="Pfam" id="PF00067">
    <property type="entry name" value="p450"/>
    <property type="match status" value="1"/>
</dbReference>
<keyword evidence="10" id="KW-0408">Iron</keyword>
<keyword evidence="7" id="KW-0256">Endoplasmic reticulum</keyword>
<evidence type="ECO:0008006" key="14">
    <source>
        <dbReference type="Google" id="ProtNLM"/>
    </source>
</evidence>
<comment type="similarity">
    <text evidence="4">Belongs to the cytochrome P450 family.</text>
</comment>
<comment type="cofactor">
    <cofactor evidence="1">
        <name>heme</name>
        <dbReference type="ChEBI" id="CHEBI:30413"/>
    </cofactor>
</comment>
<dbReference type="GO" id="GO:0005506">
    <property type="term" value="F:iron ion binding"/>
    <property type="evidence" value="ECO:0007669"/>
    <property type="project" value="InterPro"/>
</dbReference>
<dbReference type="GO" id="GO:0016705">
    <property type="term" value="F:oxidoreductase activity, acting on paired donors, with incorporation or reduction of molecular oxygen"/>
    <property type="evidence" value="ECO:0007669"/>
    <property type="project" value="InterPro"/>
</dbReference>
<evidence type="ECO:0000256" key="6">
    <source>
        <dbReference type="ARBA" id="ARBA00022723"/>
    </source>
</evidence>
<evidence type="ECO:0000256" key="9">
    <source>
        <dbReference type="ARBA" id="ARBA00023002"/>
    </source>
</evidence>
<name>A0A0K2T5A4_LEPSM</name>
<evidence type="ECO:0000256" key="7">
    <source>
        <dbReference type="ARBA" id="ARBA00022824"/>
    </source>
</evidence>
<dbReference type="InterPro" id="IPR002402">
    <property type="entry name" value="Cyt_P450_E_grp-II"/>
</dbReference>
<evidence type="ECO:0000313" key="13">
    <source>
        <dbReference type="EMBL" id="CDW21213.1"/>
    </source>
</evidence>
<sequence>MFLIITIVTVVIFSLLYFYLNRRHGYLEKLPFPQEKPFLCFGSPPFFWHDYIHHKYYTEAFKRFKSKTFTRYSGSTPTICTIDPNFIKQITIKQFNNFHMTFFADVKDKNLSLDVSHGALWKLLRKELSPIFTSGKLKGMMEPVTEIADKFISYMDNQSSEGKSIKIKEKFQGLTLDIINACAYGIKTNSSQDPDHELLKTSKKLLENAIIMNNIPKCMILLLFNLFPGMIGYMNVFGKAYDDLIQVANSIIDSRESGNIKKKDFINVLVEMRKNNLENPNELLNKEIITAQAVLFL</sequence>
<comment type="subcellular location">
    <subcellularLocation>
        <location evidence="3">Endoplasmic reticulum membrane</location>
        <topology evidence="3">Peripheral membrane protein</topology>
    </subcellularLocation>
    <subcellularLocation>
        <location evidence="2">Microsome membrane</location>
        <topology evidence="2">Peripheral membrane protein</topology>
    </subcellularLocation>
</comment>
<evidence type="ECO:0000256" key="8">
    <source>
        <dbReference type="ARBA" id="ARBA00022848"/>
    </source>
</evidence>
<dbReference type="GO" id="GO:0004497">
    <property type="term" value="F:monooxygenase activity"/>
    <property type="evidence" value="ECO:0007669"/>
    <property type="project" value="UniProtKB-KW"/>
</dbReference>
<evidence type="ECO:0000256" key="2">
    <source>
        <dbReference type="ARBA" id="ARBA00004174"/>
    </source>
</evidence>
<organism evidence="13">
    <name type="scientific">Lepeophtheirus salmonis</name>
    <name type="common">Salmon louse</name>
    <name type="synonym">Caligus salmonis</name>
    <dbReference type="NCBI Taxonomy" id="72036"/>
    <lineage>
        <taxon>Eukaryota</taxon>
        <taxon>Metazoa</taxon>
        <taxon>Ecdysozoa</taxon>
        <taxon>Arthropoda</taxon>
        <taxon>Crustacea</taxon>
        <taxon>Multicrustacea</taxon>
        <taxon>Hexanauplia</taxon>
        <taxon>Copepoda</taxon>
        <taxon>Siphonostomatoida</taxon>
        <taxon>Caligidae</taxon>
        <taxon>Lepeophtheirus</taxon>
    </lineage>
</organism>
<keyword evidence="8" id="KW-0492">Microsome</keyword>
<evidence type="ECO:0000256" key="1">
    <source>
        <dbReference type="ARBA" id="ARBA00001971"/>
    </source>
</evidence>
<evidence type="ECO:0000256" key="3">
    <source>
        <dbReference type="ARBA" id="ARBA00004406"/>
    </source>
</evidence>
<dbReference type="InterPro" id="IPR001128">
    <property type="entry name" value="Cyt_P450"/>
</dbReference>
<accession>A0A0K2T5A4</accession>
<evidence type="ECO:0000256" key="12">
    <source>
        <dbReference type="ARBA" id="ARBA00023136"/>
    </source>
</evidence>
<dbReference type="PRINTS" id="PR00464">
    <property type="entry name" value="EP450II"/>
</dbReference>
<dbReference type="InterPro" id="IPR036396">
    <property type="entry name" value="Cyt_P450_sf"/>
</dbReference>
<dbReference type="EMBL" id="HACA01003852">
    <property type="protein sequence ID" value="CDW21213.1"/>
    <property type="molecule type" value="Transcribed_RNA"/>
</dbReference>
<dbReference type="Gene3D" id="1.10.630.10">
    <property type="entry name" value="Cytochrome P450"/>
    <property type="match status" value="1"/>
</dbReference>
<evidence type="ECO:0000256" key="5">
    <source>
        <dbReference type="ARBA" id="ARBA00022617"/>
    </source>
</evidence>
<reference evidence="13" key="1">
    <citation type="submission" date="2014-05" db="EMBL/GenBank/DDBJ databases">
        <authorList>
            <person name="Chronopoulou M."/>
        </authorList>
    </citation>
    <scope>NUCLEOTIDE SEQUENCE</scope>
    <source>
        <tissue evidence="13">Whole organism</tissue>
    </source>
</reference>
<keyword evidence="12" id="KW-0472">Membrane</keyword>
<protein>
    <recommendedName>
        <fullName evidence="14">Cytochrome P450</fullName>
    </recommendedName>
</protein>